<reference evidence="2" key="1">
    <citation type="submission" date="2014-05" db="EMBL/GenBank/DDBJ databases">
        <authorList>
            <person name="Chronopoulou M."/>
        </authorList>
    </citation>
    <scope>NUCLEOTIDE SEQUENCE</scope>
    <source>
        <tissue evidence="2">Whole organism</tissue>
    </source>
</reference>
<accession>A0A0K2VE60</accession>
<organism evidence="2">
    <name type="scientific">Lepeophtheirus salmonis</name>
    <name type="common">Salmon louse</name>
    <name type="synonym">Caligus salmonis</name>
    <dbReference type="NCBI Taxonomy" id="72036"/>
    <lineage>
        <taxon>Eukaryota</taxon>
        <taxon>Metazoa</taxon>
        <taxon>Ecdysozoa</taxon>
        <taxon>Arthropoda</taxon>
        <taxon>Crustacea</taxon>
        <taxon>Multicrustacea</taxon>
        <taxon>Hexanauplia</taxon>
        <taxon>Copepoda</taxon>
        <taxon>Siphonostomatoida</taxon>
        <taxon>Caligidae</taxon>
        <taxon>Lepeophtheirus</taxon>
    </lineage>
</organism>
<dbReference type="AlphaFoldDB" id="A0A0K2VE60"/>
<name>A0A0K2VE60_LEPSM</name>
<dbReference type="PROSITE" id="PS51257">
    <property type="entry name" value="PROKAR_LIPOPROTEIN"/>
    <property type="match status" value="1"/>
</dbReference>
<proteinExistence type="predicted"/>
<protein>
    <submittedName>
        <fullName evidence="2">PiggyBac transposable elementderived protein 4like [Takifugu rubripes]</fullName>
    </submittedName>
</protein>
<feature type="compositionally biased region" description="Low complexity" evidence="1">
    <location>
        <begin position="8"/>
        <end position="19"/>
    </location>
</feature>
<evidence type="ECO:0000256" key="1">
    <source>
        <dbReference type="SAM" id="MobiDB-lite"/>
    </source>
</evidence>
<evidence type="ECO:0000313" key="2">
    <source>
        <dbReference type="EMBL" id="CDW48808.1"/>
    </source>
</evidence>
<sequence length="80" mass="9088">MERETFISKNSSVTWSSTSCDHHGRHAEQNLIKMDPGPTRYAVSHANDIVSTFNLFLTPKIEKITLEMTNREGFLKYGDG</sequence>
<dbReference type="EMBL" id="HACA01031447">
    <property type="protein sequence ID" value="CDW48808.1"/>
    <property type="molecule type" value="Transcribed_RNA"/>
</dbReference>
<feature type="region of interest" description="Disordered" evidence="1">
    <location>
        <begin position="1"/>
        <end position="22"/>
    </location>
</feature>